<sequence>MKIKKIVLFTMLLAILLAVSMTTASATTHNITAAEYNGNVDSLQAFIDTTVDSGDTLSFVDDITFNKSLKLNKSLTIEGNGNTIAGYYDSTKNYTNVEFGLNIQASDITINGLKMTNFIGAIGEQNKNNSNIIISNTEITASRSGIYLLGNDITISNNTIKNIFGDSFDSFQYGGYGITLGEVNGPYTDILIANNTVSGAKYGIANYASNTTIANNTVTDNRRDGIANNYNTVNVNITGNIIANNTRYGISNGVGSTNPGPINTLISNNTISNNTIGINSFVDADIRVNNVTGNSIKQINATNNSLNNIPLYELIENLTNTVANLTNNITDLTNVVSNLTNNIDDLNRTVVAQDVTIGELNSTVNELNRTVVAQDVTIGELNSTVNELNRTVVAQDVTIGELNSTVNELNRTVVAQDVTIGELNSTVNELNRTVVAQDVTIGELNSTVNELNNTITTQNGTINNLEDRLAALEAALTEVDKTPVKAEAKIAISKANGTYNKTVRLNATLTDSSGKAIVGETVNFYLNGKSIGNNITNSKGIAYLTYTVKKTGKLNITAKFLGNSEYNAVNKNSTLTVPKYAGIKIKNVKQGSGKTVIFHVVLRSVGPDSSTFKVNLKIPKGFKVTKVWFKNKNMKATYNKKTGLATLNLKNFGATKEHTTCMIITTKASKAGTYSFKPTVTTTKGLTVLSNNKITYKVK</sequence>
<proteinExistence type="inferred from homology"/>
<dbReference type="RefSeq" id="WP_066971123.1">
    <property type="nucleotide sequence ID" value="NZ_LWMT01000063.1"/>
</dbReference>
<dbReference type="Pfam" id="PF13229">
    <property type="entry name" value="Beta_helix"/>
    <property type="match status" value="1"/>
</dbReference>
<dbReference type="InterPro" id="IPR012334">
    <property type="entry name" value="Pectin_lyas_fold"/>
</dbReference>
<dbReference type="InterPro" id="IPR006626">
    <property type="entry name" value="PbH1"/>
</dbReference>
<evidence type="ECO:0000256" key="2">
    <source>
        <dbReference type="SAM" id="Coils"/>
    </source>
</evidence>
<dbReference type="InterPro" id="IPR011050">
    <property type="entry name" value="Pectin_lyase_fold/virulence"/>
</dbReference>
<dbReference type="Gene3D" id="2.160.20.10">
    <property type="entry name" value="Single-stranded right-handed beta-helix, Pectin lyase-like"/>
    <property type="match status" value="1"/>
</dbReference>
<dbReference type="InterPro" id="IPR032109">
    <property type="entry name" value="Big_3_5"/>
</dbReference>
<dbReference type="Pfam" id="PF16640">
    <property type="entry name" value="Big_3_5"/>
    <property type="match status" value="1"/>
</dbReference>
<evidence type="ECO:0000259" key="3">
    <source>
        <dbReference type="SMART" id="SM00634"/>
    </source>
</evidence>
<name>A0A166EPY0_9EURY</name>
<feature type="coiled-coil region" evidence="2">
    <location>
        <begin position="448"/>
        <end position="482"/>
    </location>
</feature>
<dbReference type="InterPro" id="IPR022441">
    <property type="entry name" value="Para_beta_helix_rpt-2"/>
</dbReference>
<dbReference type="InterPro" id="IPR008964">
    <property type="entry name" value="Invasin/intimin_cell_adhesion"/>
</dbReference>
<dbReference type="EMBL" id="LWMT01000063">
    <property type="protein sequence ID" value="KZX16884.1"/>
    <property type="molecule type" value="Genomic_DNA"/>
</dbReference>
<dbReference type="InterPro" id="IPR003344">
    <property type="entry name" value="Big_1_dom"/>
</dbReference>
<dbReference type="InterPro" id="IPR013783">
    <property type="entry name" value="Ig-like_fold"/>
</dbReference>
<dbReference type="PATRIC" id="fig|55758.3.peg.516"/>
<dbReference type="SMART" id="SM00710">
    <property type="entry name" value="PbH1"/>
    <property type="match status" value="6"/>
</dbReference>
<gene>
    <name evidence="4" type="primary">slyX</name>
    <name evidence="4" type="ORF">MBFIL_04640</name>
</gene>
<dbReference type="OrthoDB" id="78475at2157"/>
<evidence type="ECO:0000313" key="4">
    <source>
        <dbReference type="EMBL" id="KZX16884.1"/>
    </source>
</evidence>
<dbReference type="Proteomes" id="UP000077066">
    <property type="component" value="Unassembled WGS sequence"/>
</dbReference>
<dbReference type="Gene3D" id="1.20.5.340">
    <property type="match status" value="1"/>
</dbReference>
<dbReference type="InterPro" id="IPR039448">
    <property type="entry name" value="Beta_helix"/>
</dbReference>
<feature type="coiled-coil region" evidence="2">
    <location>
        <begin position="315"/>
        <end position="349"/>
    </location>
</feature>
<organism evidence="4 5">
    <name type="scientific">Methanobrevibacter filiformis</name>
    <dbReference type="NCBI Taxonomy" id="55758"/>
    <lineage>
        <taxon>Archaea</taxon>
        <taxon>Methanobacteriati</taxon>
        <taxon>Methanobacteriota</taxon>
        <taxon>Methanomada group</taxon>
        <taxon>Methanobacteria</taxon>
        <taxon>Methanobacteriales</taxon>
        <taxon>Methanobacteriaceae</taxon>
        <taxon>Methanobrevibacter</taxon>
    </lineage>
</organism>
<dbReference type="NCBIfam" id="TIGR03804">
    <property type="entry name" value="para_beta_helix"/>
    <property type="match status" value="1"/>
</dbReference>
<protein>
    <submittedName>
        <fullName evidence="4">Protein SlyX</fullName>
    </submittedName>
</protein>
<dbReference type="SUPFAM" id="SSF49373">
    <property type="entry name" value="Invasin/intimin cell-adhesion fragments"/>
    <property type="match status" value="1"/>
</dbReference>
<feature type="domain" description="Big-1" evidence="3">
    <location>
        <begin position="489"/>
        <end position="569"/>
    </location>
</feature>
<evidence type="ECO:0000313" key="5">
    <source>
        <dbReference type="Proteomes" id="UP000077066"/>
    </source>
</evidence>
<reference evidence="4 5" key="1">
    <citation type="submission" date="2016-04" db="EMBL/GenBank/DDBJ databases">
        <title>Genome sequence of Methanobrevibacter filiformis DSM 11501.</title>
        <authorList>
            <person name="Poehlein A."/>
            <person name="Seedorf H."/>
            <person name="Daniel R."/>
        </authorList>
    </citation>
    <scope>NUCLEOTIDE SEQUENCE [LARGE SCALE GENOMIC DNA]</scope>
    <source>
        <strain evidence="4 5">DSM 11501</strain>
    </source>
</reference>
<comment type="similarity">
    <text evidence="1">Belongs to the intimin/invasin family.</text>
</comment>
<dbReference type="Gene3D" id="2.60.40.10">
    <property type="entry name" value="Immunoglobulins"/>
    <property type="match status" value="1"/>
</dbReference>
<dbReference type="SUPFAM" id="SSF51126">
    <property type="entry name" value="Pectin lyase-like"/>
    <property type="match status" value="1"/>
</dbReference>
<keyword evidence="2" id="KW-0175">Coiled coil</keyword>
<accession>A0A166EPY0</accession>
<dbReference type="AlphaFoldDB" id="A0A166EPY0"/>
<keyword evidence="5" id="KW-1185">Reference proteome</keyword>
<dbReference type="SMART" id="SM00634">
    <property type="entry name" value="BID_1"/>
    <property type="match status" value="1"/>
</dbReference>
<comment type="caution">
    <text evidence="4">The sequence shown here is derived from an EMBL/GenBank/DDBJ whole genome shotgun (WGS) entry which is preliminary data.</text>
</comment>
<evidence type="ECO:0000256" key="1">
    <source>
        <dbReference type="ARBA" id="ARBA00010116"/>
    </source>
</evidence>